<dbReference type="CDD" id="cd06139">
    <property type="entry name" value="DNA_polA_I_Ecoli_like_exo"/>
    <property type="match status" value="1"/>
</dbReference>
<organism evidence="7 8">
    <name type="scientific">Bacillus thuringiensis</name>
    <dbReference type="NCBI Taxonomy" id="1428"/>
    <lineage>
        <taxon>Bacteria</taxon>
        <taxon>Bacillati</taxon>
        <taxon>Bacillota</taxon>
        <taxon>Bacilli</taxon>
        <taxon>Bacillales</taxon>
        <taxon>Bacillaceae</taxon>
        <taxon>Bacillus</taxon>
        <taxon>Bacillus cereus group</taxon>
    </lineage>
</organism>
<dbReference type="EMBL" id="NTUS01000009">
    <property type="protein sequence ID" value="PFB09786.1"/>
    <property type="molecule type" value="Genomic_DNA"/>
</dbReference>
<dbReference type="InterPro" id="IPR012337">
    <property type="entry name" value="RNaseH-like_sf"/>
</dbReference>
<sequence length="773" mass="90076">MELQLPKVENTKEVVKEKIAKVKKAKEILPMEQAWVNIWKMKNSKADLEKLETVKKYMEEGKLGRETYEKTFTKAEALRLYKSIQDIERQNRLDELEANCPDNYIMITQENAEMLDRVDELSKVETRIGYDTETTGVDVYEDRIVGFCVYFPITDESYYIPIRHIDNETGERIPEQCDESLVLGLMDEVLERVHVKIAHNAGFDIHMSKNDKLPISGVWHDTMIRMHMLNENEPSFKLKDLATKWLKKPSDKYDELFGKGGFEGTPLKYARYYGCNDPKITVELYDFQEMCFERDASTKKIKKNYDRMEQPLITIINDMERLGFIINRENSEKQRVSLEAEIRILEKELRDVFGQEINFSSPDQLRKALYRDLNMHRHLGAENWASYSTNKKTLKKLSIYEPIIKTLLTWRKKYKLWKDFIVKLPELQKEVTGRWHSNFFQRGTVTGRFSSKNFNAQQIEPNARQMFEAPEGMLILGADFSGQENRILGHICQDKVMIDGWNRGIDFYSLVGSMTFNVPYEECLDGSVWRGIAKVIVLAVTYGISPIELGIMIINATDDPKAQGLDDKAYKKYATSVGNKAIRDFLSRFPAIEPWMKKTQRQAIEKGYVETLFGNKRRLPLPKVLNFNGVDTPFAALPDWKRTSIISSIHRRAVNAVIQGGAAEQSKLVMIEMDRWCKHKRSQGREFYLLSLIHDELLFYVPEDITQDEHDMIEKIMTQTVTLVNVEVKTDIAIGKNWKDMIPFKTSAKGSGFIESPEEYVRLWRERRWNKYS</sequence>
<dbReference type="GO" id="GO:0003887">
    <property type="term" value="F:DNA-directed DNA polymerase activity"/>
    <property type="evidence" value="ECO:0007669"/>
    <property type="project" value="UniProtKB-EC"/>
</dbReference>
<evidence type="ECO:0000256" key="4">
    <source>
        <dbReference type="ARBA" id="ARBA00020311"/>
    </source>
</evidence>
<dbReference type="PANTHER" id="PTHR10133">
    <property type="entry name" value="DNA POLYMERASE I"/>
    <property type="match status" value="1"/>
</dbReference>
<evidence type="ECO:0000313" key="7">
    <source>
        <dbReference type="EMBL" id="PFB09786.1"/>
    </source>
</evidence>
<dbReference type="AlphaFoldDB" id="A0A9X6VFF8"/>
<accession>A0A9X6VFF8</accession>
<dbReference type="GO" id="GO:0008408">
    <property type="term" value="F:3'-5' exonuclease activity"/>
    <property type="evidence" value="ECO:0007669"/>
    <property type="project" value="InterPro"/>
</dbReference>
<dbReference type="Gene3D" id="3.30.420.10">
    <property type="entry name" value="Ribonuclease H-like superfamily/Ribonuclease H"/>
    <property type="match status" value="1"/>
</dbReference>
<dbReference type="GO" id="GO:0006302">
    <property type="term" value="P:double-strand break repair"/>
    <property type="evidence" value="ECO:0007669"/>
    <property type="project" value="TreeGrafter"/>
</dbReference>
<evidence type="ECO:0000256" key="3">
    <source>
        <dbReference type="ARBA" id="ARBA00012417"/>
    </source>
</evidence>
<dbReference type="InterPro" id="IPR036397">
    <property type="entry name" value="RNaseH_sf"/>
</dbReference>
<dbReference type="GO" id="GO:0003677">
    <property type="term" value="F:DNA binding"/>
    <property type="evidence" value="ECO:0007669"/>
    <property type="project" value="InterPro"/>
</dbReference>
<comment type="caution">
    <text evidence="7">The sequence shown here is derived from an EMBL/GenBank/DDBJ whole genome shotgun (WGS) entry which is preliminary data.</text>
</comment>
<dbReference type="Gene3D" id="1.20.1060.10">
    <property type="entry name" value="Taq DNA Polymerase, Chain T, domain 4"/>
    <property type="match status" value="1"/>
</dbReference>
<dbReference type="PRINTS" id="PR00868">
    <property type="entry name" value="DNAPOLI"/>
</dbReference>
<dbReference type="GO" id="GO:0006261">
    <property type="term" value="P:DNA-templated DNA replication"/>
    <property type="evidence" value="ECO:0007669"/>
    <property type="project" value="InterPro"/>
</dbReference>
<dbReference type="Gene3D" id="3.30.70.370">
    <property type="match status" value="1"/>
</dbReference>
<dbReference type="Gene3D" id="1.10.150.20">
    <property type="entry name" value="5' to 3' exonuclease, C-terminal subdomain"/>
    <property type="match status" value="1"/>
</dbReference>
<dbReference type="InterPro" id="IPR002298">
    <property type="entry name" value="DNA_polymerase_A"/>
</dbReference>
<comment type="similarity">
    <text evidence="2">Belongs to the DNA polymerase type-A family.</text>
</comment>
<dbReference type="Proteomes" id="UP000220397">
    <property type="component" value="Unassembled WGS sequence"/>
</dbReference>
<dbReference type="PANTHER" id="PTHR10133:SF27">
    <property type="entry name" value="DNA POLYMERASE NU"/>
    <property type="match status" value="1"/>
</dbReference>
<evidence type="ECO:0000313" key="8">
    <source>
        <dbReference type="Proteomes" id="UP000220397"/>
    </source>
</evidence>
<proteinExistence type="inferred from homology"/>
<keyword evidence="5" id="KW-0235">DNA replication</keyword>
<evidence type="ECO:0000256" key="6">
    <source>
        <dbReference type="ARBA" id="ARBA00049244"/>
    </source>
</evidence>
<dbReference type="SUPFAM" id="SSF53098">
    <property type="entry name" value="Ribonuclease H-like"/>
    <property type="match status" value="1"/>
</dbReference>
<dbReference type="RefSeq" id="WP_062804352.1">
    <property type="nucleotide sequence ID" value="NZ_CP014847.1"/>
</dbReference>
<dbReference type="Pfam" id="PF01612">
    <property type="entry name" value="DNA_pol_A_exo1"/>
    <property type="match status" value="1"/>
</dbReference>
<evidence type="ECO:0000256" key="5">
    <source>
        <dbReference type="ARBA" id="ARBA00022705"/>
    </source>
</evidence>
<reference evidence="7 8" key="1">
    <citation type="submission" date="2017-09" db="EMBL/GenBank/DDBJ databases">
        <title>Large-scale bioinformatics analysis of Bacillus genomes uncovers conserved roles of natural products in bacterial physiology.</title>
        <authorList>
            <consortium name="Agbiome Team Llc"/>
            <person name="Bleich R.M."/>
            <person name="Kirk G.J."/>
            <person name="Santa Maria K.C."/>
            <person name="Allen S.E."/>
            <person name="Farag S."/>
            <person name="Shank E.A."/>
            <person name="Bowers A."/>
        </authorList>
    </citation>
    <scope>NUCLEOTIDE SEQUENCE [LARGE SCALE GENOMIC DNA]</scope>
    <source>
        <strain evidence="7 8">AFS015413</strain>
    </source>
</reference>
<comment type="catalytic activity">
    <reaction evidence="6">
        <text>DNA(n) + a 2'-deoxyribonucleoside 5'-triphosphate = DNA(n+1) + diphosphate</text>
        <dbReference type="Rhea" id="RHEA:22508"/>
        <dbReference type="Rhea" id="RHEA-COMP:17339"/>
        <dbReference type="Rhea" id="RHEA-COMP:17340"/>
        <dbReference type="ChEBI" id="CHEBI:33019"/>
        <dbReference type="ChEBI" id="CHEBI:61560"/>
        <dbReference type="ChEBI" id="CHEBI:173112"/>
        <dbReference type="EC" id="2.7.7.7"/>
    </reaction>
</comment>
<evidence type="ECO:0000256" key="1">
    <source>
        <dbReference type="ARBA" id="ARBA00002286"/>
    </source>
</evidence>
<dbReference type="InterPro" id="IPR043502">
    <property type="entry name" value="DNA/RNA_pol_sf"/>
</dbReference>
<protein>
    <recommendedName>
        <fullName evidence="4">DNA polymerase I</fullName>
        <ecNumber evidence="3">2.7.7.7</ecNumber>
    </recommendedName>
</protein>
<name>A0A9X6VFF8_BACTU</name>
<dbReference type="SMART" id="SM00482">
    <property type="entry name" value="POLAc"/>
    <property type="match status" value="1"/>
</dbReference>
<dbReference type="EC" id="2.7.7.7" evidence="3"/>
<comment type="function">
    <text evidence="1">Involved in the transposition of the insertion sequence.</text>
</comment>
<gene>
    <name evidence="7" type="ORF">CN398_02980</name>
</gene>
<dbReference type="Pfam" id="PF00476">
    <property type="entry name" value="DNA_pol_A"/>
    <property type="match status" value="1"/>
</dbReference>
<dbReference type="InterPro" id="IPR002562">
    <property type="entry name" value="3'-5'_exonuclease_dom"/>
</dbReference>
<dbReference type="InterPro" id="IPR001098">
    <property type="entry name" value="DNA-dir_DNA_pol_A_palm_dom"/>
</dbReference>
<dbReference type="SUPFAM" id="SSF56672">
    <property type="entry name" value="DNA/RNA polymerases"/>
    <property type="match status" value="1"/>
</dbReference>
<evidence type="ECO:0000256" key="2">
    <source>
        <dbReference type="ARBA" id="ARBA00007705"/>
    </source>
</evidence>